<accession>A0A7J7KJ91</accession>
<gene>
    <name evidence="1" type="ORF">EB796_004213</name>
</gene>
<evidence type="ECO:0000313" key="2">
    <source>
        <dbReference type="Proteomes" id="UP000593567"/>
    </source>
</evidence>
<dbReference type="OrthoDB" id="6124089at2759"/>
<sequence>MFDHRSVCQTAFMLFHDLSIRVLKALQHQLKEYGPTPHTHKLKGRTAQNAFPPEVTTDVVQFLKNYAEKYDLPQPAAPRARPTASPIYLPCITTKQGVHYKIYMD</sequence>
<reference evidence="1" key="1">
    <citation type="submission" date="2020-06" db="EMBL/GenBank/DDBJ databases">
        <title>Draft genome of Bugula neritina, a colonial animal packing powerful symbionts and potential medicines.</title>
        <authorList>
            <person name="Rayko M."/>
        </authorList>
    </citation>
    <scope>NUCLEOTIDE SEQUENCE [LARGE SCALE GENOMIC DNA]</scope>
    <source>
        <strain evidence="1">Kwan_BN1</strain>
    </source>
</reference>
<keyword evidence="2" id="KW-1185">Reference proteome</keyword>
<protein>
    <submittedName>
        <fullName evidence="1">Uncharacterized protein</fullName>
    </submittedName>
</protein>
<dbReference type="Proteomes" id="UP000593567">
    <property type="component" value="Unassembled WGS sequence"/>
</dbReference>
<dbReference type="AlphaFoldDB" id="A0A7J7KJ91"/>
<proteinExistence type="predicted"/>
<evidence type="ECO:0000313" key="1">
    <source>
        <dbReference type="EMBL" id="KAF6037476.1"/>
    </source>
</evidence>
<dbReference type="EMBL" id="VXIV02000562">
    <property type="protein sequence ID" value="KAF6037476.1"/>
    <property type="molecule type" value="Genomic_DNA"/>
</dbReference>
<name>A0A7J7KJ91_BUGNE</name>
<comment type="caution">
    <text evidence="1">The sequence shown here is derived from an EMBL/GenBank/DDBJ whole genome shotgun (WGS) entry which is preliminary data.</text>
</comment>
<organism evidence="1 2">
    <name type="scientific">Bugula neritina</name>
    <name type="common">Brown bryozoan</name>
    <name type="synonym">Sertularia neritina</name>
    <dbReference type="NCBI Taxonomy" id="10212"/>
    <lineage>
        <taxon>Eukaryota</taxon>
        <taxon>Metazoa</taxon>
        <taxon>Spiralia</taxon>
        <taxon>Lophotrochozoa</taxon>
        <taxon>Bryozoa</taxon>
        <taxon>Gymnolaemata</taxon>
        <taxon>Cheilostomatida</taxon>
        <taxon>Flustrina</taxon>
        <taxon>Buguloidea</taxon>
        <taxon>Bugulidae</taxon>
        <taxon>Bugula</taxon>
    </lineage>
</organism>